<evidence type="ECO:0000313" key="2">
    <source>
        <dbReference type="EMBL" id="GAA3945413.1"/>
    </source>
</evidence>
<dbReference type="InterPro" id="IPR002481">
    <property type="entry name" value="FUR"/>
</dbReference>
<dbReference type="InterPro" id="IPR036388">
    <property type="entry name" value="WH-like_DNA-bd_sf"/>
</dbReference>
<gene>
    <name evidence="2" type="ORF">GCM10022406_29350</name>
</gene>
<dbReference type="Gene3D" id="1.10.10.10">
    <property type="entry name" value="Winged helix-like DNA-binding domain superfamily/Winged helix DNA-binding domain"/>
    <property type="match status" value="1"/>
</dbReference>
<sequence length="147" mass="16022">MLLALRSYAVRPTRVRRAVLAVLLRSPFALSGAEIEQPLRPLSDRITLYRTLCTFEQAALIHRVVDHADTVRYAACPNSTARVAATDHVHFKCTACRHIYCLSQVPVPAVALPGPYRWSAATTCSRAPAPGAKGSKGASQKTKKIAR</sequence>
<dbReference type="InterPro" id="IPR036390">
    <property type="entry name" value="WH_DNA-bd_sf"/>
</dbReference>
<proteinExistence type="predicted"/>
<name>A0ABP7NFJ2_9BACT</name>
<dbReference type="Pfam" id="PF01475">
    <property type="entry name" value="FUR"/>
    <property type="match status" value="1"/>
</dbReference>
<comment type="caution">
    <text evidence="2">The sequence shown here is derived from an EMBL/GenBank/DDBJ whole genome shotgun (WGS) entry which is preliminary data.</text>
</comment>
<evidence type="ECO:0008006" key="4">
    <source>
        <dbReference type="Google" id="ProtNLM"/>
    </source>
</evidence>
<evidence type="ECO:0000256" key="1">
    <source>
        <dbReference type="SAM" id="MobiDB-lite"/>
    </source>
</evidence>
<evidence type="ECO:0000313" key="3">
    <source>
        <dbReference type="Proteomes" id="UP001499909"/>
    </source>
</evidence>
<reference evidence="3" key="1">
    <citation type="journal article" date="2019" name="Int. J. Syst. Evol. Microbiol.">
        <title>The Global Catalogue of Microorganisms (GCM) 10K type strain sequencing project: providing services to taxonomists for standard genome sequencing and annotation.</title>
        <authorList>
            <consortium name="The Broad Institute Genomics Platform"/>
            <consortium name="The Broad Institute Genome Sequencing Center for Infectious Disease"/>
            <person name="Wu L."/>
            <person name="Ma J."/>
        </authorList>
    </citation>
    <scope>NUCLEOTIDE SEQUENCE [LARGE SCALE GENOMIC DNA]</scope>
    <source>
        <strain evidence="3">JCM 17214</strain>
    </source>
</reference>
<organism evidence="2 3">
    <name type="scientific">Hymenobacter algoricola</name>
    <dbReference type="NCBI Taxonomy" id="486267"/>
    <lineage>
        <taxon>Bacteria</taxon>
        <taxon>Pseudomonadati</taxon>
        <taxon>Bacteroidota</taxon>
        <taxon>Cytophagia</taxon>
        <taxon>Cytophagales</taxon>
        <taxon>Hymenobacteraceae</taxon>
        <taxon>Hymenobacter</taxon>
    </lineage>
</organism>
<dbReference type="Proteomes" id="UP001499909">
    <property type="component" value="Unassembled WGS sequence"/>
</dbReference>
<feature type="compositionally biased region" description="Low complexity" evidence="1">
    <location>
        <begin position="127"/>
        <end position="139"/>
    </location>
</feature>
<keyword evidence="3" id="KW-1185">Reference proteome</keyword>
<accession>A0ABP7NFJ2</accession>
<dbReference type="EMBL" id="BAABDH010000095">
    <property type="protein sequence ID" value="GAA3945413.1"/>
    <property type="molecule type" value="Genomic_DNA"/>
</dbReference>
<dbReference type="SUPFAM" id="SSF46785">
    <property type="entry name" value="Winged helix' DNA-binding domain"/>
    <property type="match status" value="1"/>
</dbReference>
<feature type="region of interest" description="Disordered" evidence="1">
    <location>
        <begin position="127"/>
        <end position="147"/>
    </location>
</feature>
<protein>
    <recommendedName>
        <fullName evidence="4">Transcriptional repressor</fullName>
    </recommendedName>
</protein>